<dbReference type="Proteomes" id="UP001187192">
    <property type="component" value="Unassembled WGS sequence"/>
</dbReference>
<proteinExistence type="predicted"/>
<accession>A0AA88JIL6</accession>
<sequence>MLCLFFFAPFLEKEELYHPTFKRSAGGLLLLSQLESSFSICRLVRRVAPPNTDVDPCYSSDLGTKMKRCPTFDPHSFLFSLKREMRPTKPKLSPENTRKRSVVRRRSTRAGATTAVFSVCYHVTGQGLDSIPSYFISYLGTTISKSGIAALVQLLARNAANSLLRFQAVKVVYLLADKSGNEA</sequence>
<organism evidence="1 2">
    <name type="scientific">Ficus carica</name>
    <name type="common">Common fig</name>
    <dbReference type="NCBI Taxonomy" id="3494"/>
    <lineage>
        <taxon>Eukaryota</taxon>
        <taxon>Viridiplantae</taxon>
        <taxon>Streptophyta</taxon>
        <taxon>Embryophyta</taxon>
        <taxon>Tracheophyta</taxon>
        <taxon>Spermatophyta</taxon>
        <taxon>Magnoliopsida</taxon>
        <taxon>eudicotyledons</taxon>
        <taxon>Gunneridae</taxon>
        <taxon>Pentapetalae</taxon>
        <taxon>rosids</taxon>
        <taxon>fabids</taxon>
        <taxon>Rosales</taxon>
        <taxon>Moraceae</taxon>
        <taxon>Ficeae</taxon>
        <taxon>Ficus</taxon>
    </lineage>
</organism>
<reference evidence="1" key="1">
    <citation type="submission" date="2023-07" db="EMBL/GenBank/DDBJ databases">
        <title>draft genome sequence of fig (Ficus carica).</title>
        <authorList>
            <person name="Takahashi T."/>
            <person name="Nishimura K."/>
        </authorList>
    </citation>
    <scope>NUCLEOTIDE SEQUENCE</scope>
</reference>
<gene>
    <name evidence="1" type="ORF">TIFTF001_053068</name>
</gene>
<evidence type="ECO:0000313" key="2">
    <source>
        <dbReference type="Proteomes" id="UP001187192"/>
    </source>
</evidence>
<dbReference type="EMBL" id="BTGU01012008">
    <property type="protein sequence ID" value="GMN73687.1"/>
    <property type="molecule type" value="Genomic_DNA"/>
</dbReference>
<keyword evidence="2" id="KW-1185">Reference proteome</keyword>
<comment type="caution">
    <text evidence="1">The sequence shown here is derived from an EMBL/GenBank/DDBJ whole genome shotgun (WGS) entry which is preliminary data.</text>
</comment>
<evidence type="ECO:0000313" key="1">
    <source>
        <dbReference type="EMBL" id="GMN73687.1"/>
    </source>
</evidence>
<dbReference type="AlphaFoldDB" id="A0AA88JIL6"/>
<protein>
    <submittedName>
        <fullName evidence="1">Uncharacterized protein</fullName>
    </submittedName>
</protein>
<name>A0AA88JIL6_FICCA</name>